<dbReference type="Pfam" id="PF00271">
    <property type="entry name" value="Helicase_C"/>
    <property type="match status" value="1"/>
</dbReference>
<evidence type="ECO:0000259" key="5">
    <source>
        <dbReference type="PROSITE" id="PS50089"/>
    </source>
</evidence>
<evidence type="ECO:0000259" key="7">
    <source>
        <dbReference type="PROSITE" id="PS51194"/>
    </source>
</evidence>
<dbReference type="InterPro" id="IPR049730">
    <property type="entry name" value="SNF2/RAD54-like_C"/>
</dbReference>
<keyword evidence="1" id="KW-0547">Nucleotide-binding</keyword>
<dbReference type="InterPro" id="IPR001650">
    <property type="entry name" value="Helicase_C-like"/>
</dbReference>
<dbReference type="EMBL" id="MU001751">
    <property type="protein sequence ID" value="KAF2800246.1"/>
    <property type="molecule type" value="Genomic_DNA"/>
</dbReference>
<evidence type="ECO:0000259" key="6">
    <source>
        <dbReference type="PROSITE" id="PS51192"/>
    </source>
</evidence>
<dbReference type="InterPro" id="IPR001841">
    <property type="entry name" value="Znf_RING"/>
</dbReference>
<keyword evidence="9" id="KW-1185">Reference proteome</keyword>
<dbReference type="AlphaFoldDB" id="A0A6A6XUK0"/>
<dbReference type="PROSITE" id="PS51194">
    <property type="entry name" value="HELICASE_CTER"/>
    <property type="match status" value="1"/>
</dbReference>
<dbReference type="Proteomes" id="UP000799757">
    <property type="component" value="Unassembled WGS sequence"/>
</dbReference>
<dbReference type="SMART" id="SM00490">
    <property type="entry name" value="HELICc"/>
    <property type="match status" value="1"/>
</dbReference>
<dbReference type="CDD" id="cd18008">
    <property type="entry name" value="DEXDc_SHPRH-like"/>
    <property type="match status" value="1"/>
</dbReference>
<reference evidence="8" key="1">
    <citation type="journal article" date="2020" name="Stud. Mycol.">
        <title>101 Dothideomycetes genomes: a test case for predicting lifestyles and emergence of pathogens.</title>
        <authorList>
            <person name="Haridas S."/>
            <person name="Albert R."/>
            <person name="Binder M."/>
            <person name="Bloem J."/>
            <person name="Labutti K."/>
            <person name="Salamov A."/>
            <person name="Andreopoulos B."/>
            <person name="Baker S."/>
            <person name="Barry K."/>
            <person name="Bills G."/>
            <person name="Bluhm B."/>
            <person name="Cannon C."/>
            <person name="Castanera R."/>
            <person name="Culley D."/>
            <person name="Daum C."/>
            <person name="Ezra D."/>
            <person name="Gonzalez J."/>
            <person name="Henrissat B."/>
            <person name="Kuo A."/>
            <person name="Liang C."/>
            <person name="Lipzen A."/>
            <person name="Lutzoni F."/>
            <person name="Magnuson J."/>
            <person name="Mondo S."/>
            <person name="Nolan M."/>
            <person name="Ohm R."/>
            <person name="Pangilinan J."/>
            <person name="Park H.-J."/>
            <person name="Ramirez L."/>
            <person name="Alfaro M."/>
            <person name="Sun H."/>
            <person name="Tritt A."/>
            <person name="Yoshinaga Y."/>
            <person name="Zwiers L.-H."/>
            <person name="Turgeon B."/>
            <person name="Goodwin S."/>
            <person name="Spatafora J."/>
            <person name="Crous P."/>
            <person name="Grigoriev I."/>
        </authorList>
    </citation>
    <scope>NUCLEOTIDE SEQUENCE</scope>
    <source>
        <strain evidence="8">CBS 109.77</strain>
    </source>
</reference>
<keyword evidence="4" id="KW-0862">Zinc</keyword>
<dbReference type="InterPro" id="IPR000330">
    <property type="entry name" value="SNF2_N"/>
</dbReference>
<feature type="domain" description="RING-type" evidence="5">
    <location>
        <begin position="544"/>
        <end position="594"/>
    </location>
</feature>
<dbReference type="InterPro" id="IPR014001">
    <property type="entry name" value="Helicase_ATP-bd"/>
</dbReference>
<evidence type="ECO:0000256" key="2">
    <source>
        <dbReference type="ARBA" id="ARBA00022801"/>
    </source>
</evidence>
<dbReference type="Pfam" id="PF00176">
    <property type="entry name" value="SNF2-rel_dom"/>
    <property type="match status" value="1"/>
</dbReference>
<dbReference type="PANTHER" id="PTHR45626:SF52">
    <property type="entry name" value="SINGLE-STRANDED DNA-DEPENDENT ATPASE (EUROFUNG)"/>
    <property type="match status" value="1"/>
</dbReference>
<accession>A0A6A6XUK0</accession>
<keyword evidence="3" id="KW-0067">ATP-binding</keyword>
<dbReference type="PANTHER" id="PTHR45626">
    <property type="entry name" value="TRANSCRIPTION TERMINATION FACTOR 2-RELATED"/>
    <property type="match status" value="1"/>
</dbReference>
<organism evidence="8 9">
    <name type="scientific">Melanomma pulvis-pyrius CBS 109.77</name>
    <dbReference type="NCBI Taxonomy" id="1314802"/>
    <lineage>
        <taxon>Eukaryota</taxon>
        <taxon>Fungi</taxon>
        <taxon>Dikarya</taxon>
        <taxon>Ascomycota</taxon>
        <taxon>Pezizomycotina</taxon>
        <taxon>Dothideomycetes</taxon>
        <taxon>Pleosporomycetidae</taxon>
        <taxon>Pleosporales</taxon>
        <taxon>Melanommataceae</taxon>
        <taxon>Melanomma</taxon>
    </lineage>
</organism>
<dbReference type="OrthoDB" id="448448at2759"/>
<evidence type="ECO:0000256" key="1">
    <source>
        <dbReference type="ARBA" id="ARBA00022741"/>
    </source>
</evidence>
<dbReference type="GO" id="GO:0005634">
    <property type="term" value="C:nucleus"/>
    <property type="evidence" value="ECO:0007669"/>
    <property type="project" value="TreeGrafter"/>
</dbReference>
<feature type="domain" description="Helicase ATP-binding" evidence="6">
    <location>
        <begin position="219"/>
        <end position="403"/>
    </location>
</feature>
<dbReference type="PROSITE" id="PS50089">
    <property type="entry name" value="ZF_RING_2"/>
    <property type="match status" value="1"/>
</dbReference>
<keyword evidence="4" id="KW-0479">Metal-binding</keyword>
<dbReference type="InterPro" id="IPR027417">
    <property type="entry name" value="P-loop_NTPase"/>
</dbReference>
<dbReference type="GO" id="GO:0006281">
    <property type="term" value="P:DNA repair"/>
    <property type="evidence" value="ECO:0007669"/>
    <property type="project" value="TreeGrafter"/>
</dbReference>
<keyword evidence="4" id="KW-0863">Zinc-finger</keyword>
<proteinExistence type="predicted"/>
<sequence>MASATGQVVAALNMKTFRSFDNLQQTSSVRFDASIPSQAWYQFSKSFGNNNDSRIAMVNVNIYGYQFDADEVATKLSMASFFLQDPHWIHDTIPYHNPQYFDLPDVFYAEIPCVESPITPGTQKQPKSKDNIDIGDDGYFLDFDQILYTLACHDGLVQVSAVPQISTNLLSHQKEGLDFILQKETNSPNVSPQSRSLWELQETENGSSIYQHTITGSKSPVANDCLGGIVADEMGLGKSLTMLSAIAGSIEKAFAYACAMTNIGSTGKDVIAAKSTLVIVPSALLMDSWIDEINKHIEPGTLSYYKFHGQGRKIFYPHLLQHDVILTTYGTVAADFTRDRSLLHFIHWYRIVLDEAHVIRNCSTKQFRAVTSLHSLFRWCLTGTPIQNSLEDLGSLVRFLKLPILEESAQFKRHIASKVQRTKWGPHCDFDNLRALLRSVCLRRTKAVLPMSKSTTYTHWLDFTPEEIKGYTKVERICKEALDLAISGHNVKEAHQTVLEILLRLRLFCNNGTVYDKLDLVESRLYMDPEEALSLLQHDGEAICYYCSCDIQSLTGLEHSDSACLTTCQRAICGECVPIWRSGLERSSKCPICHSHHGFESAVSIGGEQVIGRINYPSKMLALCDDIEKFKEECKSVVFSFWKKSLDIAGSLFNSRGIPFLRVDGSLILNERKKVLNDFRDKDNVRVILMTLGTGAVGLNNLSVANRIHILEPQWNPSVESQAIGRVLRLGQQNPVTVVRYITKRTVEKVRRMCCFVLFYTKSCVERPNTPISQTATRKPRLHWFKSRT</sequence>
<dbReference type="InterPro" id="IPR050628">
    <property type="entry name" value="SNF2_RAD54_helicase_TF"/>
</dbReference>
<evidence type="ECO:0000256" key="3">
    <source>
        <dbReference type="ARBA" id="ARBA00022840"/>
    </source>
</evidence>
<dbReference type="SUPFAM" id="SSF52540">
    <property type="entry name" value="P-loop containing nucleoside triphosphate hydrolases"/>
    <property type="match status" value="2"/>
</dbReference>
<dbReference type="Gene3D" id="3.40.50.10810">
    <property type="entry name" value="Tandem AAA-ATPase domain"/>
    <property type="match status" value="1"/>
</dbReference>
<name>A0A6A6XUK0_9PLEO</name>
<gene>
    <name evidence="8" type="ORF">K505DRAFT_293195</name>
</gene>
<dbReference type="CDD" id="cd18793">
    <property type="entry name" value="SF2_C_SNF"/>
    <property type="match status" value="1"/>
</dbReference>
<evidence type="ECO:0000256" key="4">
    <source>
        <dbReference type="PROSITE-ProRule" id="PRU00175"/>
    </source>
</evidence>
<dbReference type="GO" id="GO:0008270">
    <property type="term" value="F:zinc ion binding"/>
    <property type="evidence" value="ECO:0007669"/>
    <property type="project" value="UniProtKB-KW"/>
</dbReference>
<dbReference type="Gene3D" id="3.40.50.300">
    <property type="entry name" value="P-loop containing nucleotide triphosphate hydrolases"/>
    <property type="match status" value="1"/>
</dbReference>
<dbReference type="GO" id="GO:0016787">
    <property type="term" value="F:hydrolase activity"/>
    <property type="evidence" value="ECO:0007669"/>
    <property type="project" value="UniProtKB-KW"/>
</dbReference>
<protein>
    <submittedName>
        <fullName evidence="8">Uncharacterized protein</fullName>
    </submittedName>
</protein>
<dbReference type="PROSITE" id="PS51192">
    <property type="entry name" value="HELICASE_ATP_BIND_1"/>
    <property type="match status" value="1"/>
</dbReference>
<evidence type="ECO:0000313" key="9">
    <source>
        <dbReference type="Proteomes" id="UP000799757"/>
    </source>
</evidence>
<dbReference type="InterPro" id="IPR038718">
    <property type="entry name" value="SNF2-like_sf"/>
</dbReference>
<feature type="domain" description="Helicase C-terminal" evidence="7">
    <location>
        <begin position="626"/>
        <end position="783"/>
    </location>
</feature>
<dbReference type="GO" id="GO:0005524">
    <property type="term" value="F:ATP binding"/>
    <property type="evidence" value="ECO:0007669"/>
    <property type="project" value="UniProtKB-KW"/>
</dbReference>
<keyword evidence="2" id="KW-0378">Hydrolase</keyword>
<dbReference type="SMART" id="SM00487">
    <property type="entry name" value="DEXDc"/>
    <property type="match status" value="1"/>
</dbReference>
<dbReference type="GO" id="GO:0008094">
    <property type="term" value="F:ATP-dependent activity, acting on DNA"/>
    <property type="evidence" value="ECO:0007669"/>
    <property type="project" value="TreeGrafter"/>
</dbReference>
<evidence type="ECO:0000313" key="8">
    <source>
        <dbReference type="EMBL" id="KAF2800246.1"/>
    </source>
</evidence>